<dbReference type="InterPro" id="IPR009400">
    <property type="entry name" value="TFIIH_TTDA/Tfb5"/>
</dbReference>
<comment type="similarity">
    <text evidence="1">Belongs to the TFB5 family.</text>
</comment>
<keyword evidence="1" id="KW-0805">Transcription regulation</keyword>
<keyword evidence="3" id="KW-1185">Reference proteome</keyword>
<accession>A0A8T0HMH0</accession>
<reference evidence="2" key="1">
    <citation type="submission" date="2020-06" db="EMBL/GenBank/DDBJ databases">
        <title>WGS assembly of Ceratodon purpureus strain R40.</title>
        <authorList>
            <person name="Carey S.B."/>
            <person name="Jenkins J."/>
            <person name="Shu S."/>
            <person name="Lovell J.T."/>
            <person name="Sreedasyam A."/>
            <person name="Maumus F."/>
            <person name="Tiley G.P."/>
            <person name="Fernandez-Pozo N."/>
            <person name="Barry K."/>
            <person name="Chen C."/>
            <person name="Wang M."/>
            <person name="Lipzen A."/>
            <person name="Daum C."/>
            <person name="Saski C.A."/>
            <person name="Payton A.C."/>
            <person name="Mcbreen J.C."/>
            <person name="Conrad R.E."/>
            <person name="Kollar L.M."/>
            <person name="Olsson S."/>
            <person name="Huttunen S."/>
            <person name="Landis J.B."/>
            <person name="Wickett N.J."/>
            <person name="Johnson M.G."/>
            <person name="Rensing S.A."/>
            <person name="Grimwood J."/>
            <person name="Schmutz J."/>
            <person name="Mcdaniel S.F."/>
        </authorList>
    </citation>
    <scope>NUCLEOTIDE SEQUENCE</scope>
    <source>
        <strain evidence="2">R40</strain>
    </source>
</reference>
<keyword evidence="1" id="KW-0804">Transcription</keyword>
<gene>
    <name evidence="2" type="ORF">KC19_VG059800</name>
</gene>
<comment type="caution">
    <text evidence="2">The sequence shown here is derived from an EMBL/GenBank/DDBJ whole genome shotgun (WGS) entry which is preliminary data.</text>
</comment>
<dbReference type="Proteomes" id="UP000822688">
    <property type="component" value="Chromosome V"/>
</dbReference>
<dbReference type="SUPFAM" id="SSF142897">
    <property type="entry name" value="TFB5-like"/>
    <property type="match status" value="1"/>
</dbReference>
<evidence type="ECO:0000313" key="3">
    <source>
        <dbReference type="Proteomes" id="UP000822688"/>
    </source>
</evidence>
<organism evidence="2 3">
    <name type="scientific">Ceratodon purpureus</name>
    <name type="common">Fire moss</name>
    <name type="synonym">Dicranum purpureum</name>
    <dbReference type="NCBI Taxonomy" id="3225"/>
    <lineage>
        <taxon>Eukaryota</taxon>
        <taxon>Viridiplantae</taxon>
        <taxon>Streptophyta</taxon>
        <taxon>Embryophyta</taxon>
        <taxon>Bryophyta</taxon>
        <taxon>Bryophytina</taxon>
        <taxon>Bryopsida</taxon>
        <taxon>Dicranidae</taxon>
        <taxon>Pseudoditrichales</taxon>
        <taxon>Ditrichaceae</taxon>
        <taxon>Ceratodon</taxon>
    </lineage>
</organism>
<dbReference type="Pfam" id="PF06331">
    <property type="entry name" value="Tfb5"/>
    <property type="match status" value="1"/>
</dbReference>
<comment type="subunit">
    <text evidence="1">Component of the 7-subunit TFIIH core complex.</text>
</comment>
<keyword evidence="1" id="KW-0234">DNA repair</keyword>
<dbReference type="GO" id="GO:0006289">
    <property type="term" value="P:nucleotide-excision repair"/>
    <property type="evidence" value="ECO:0007669"/>
    <property type="project" value="InterPro"/>
</dbReference>
<dbReference type="AlphaFoldDB" id="A0A8T0HMH0"/>
<keyword evidence="1" id="KW-0227">DNA damage</keyword>
<dbReference type="GO" id="GO:0006367">
    <property type="term" value="P:transcription initiation at RNA polymerase II promoter"/>
    <property type="evidence" value="ECO:0007669"/>
    <property type="project" value="UniProtKB-UniRule"/>
</dbReference>
<sequence>MLDDTHIYVQADVGTMLSKKLEEFIDQNTFVKPLSLDGNALGHVYLSICSSAVSPKPLQELELNLPAKRLTRV</sequence>
<keyword evidence="1" id="KW-0539">Nucleus</keyword>
<comment type="function">
    <text evidence="1">In NER, TFIIH acts by opening DNA around the lesion to allow the excision of the damaged oligonucleotide and its replacement by a new DNA fragment. In transcription, TFIIH has an essential role in transcription initiation. When the pre-initiation complex (PIC) has been established, TFIIH is required for promoter opening and promoter escape.</text>
</comment>
<dbReference type="InterPro" id="IPR035935">
    <property type="entry name" value="TFB5-like_sf"/>
</dbReference>
<comment type="subcellular location">
    <subcellularLocation>
        <location evidence="1">Nucleus</location>
    </subcellularLocation>
</comment>
<evidence type="ECO:0000313" key="2">
    <source>
        <dbReference type="EMBL" id="KAG0571992.1"/>
    </source>
</evidence>
<dbReference type="GO" id="GO:0000439">
    <property type="term" value="C:transcription factor TFIIH core complex"/>
    <property type="evidence" value="ECO:0007669"/>
    <property type="project" value="UniProtKB-UniRule"/>
</dbReference>
<proteinExistence type="inferred from homology"/>
<dbReference type="Gene3D" id="3.30.70.1220">
    <property type="entry name" value="TFB5-like"/>
    <property type="match status" value="1"/>
</dbReference>
<name>A0A8T0HMH0_CERPU</name>
<evidence type="ECO:0000256" key="1">
    <source>
        <dbReference type="RuleBase" id="RU368032"/>
    </source>
</evidence>
<protein>
    <recommendedName>
        <fullName evidence="1">General transcription and DNA repair factor IIH subunit TFB5</fullName>
    </recommendedName>
</protein>
<dbReference type="EMBL" id="CM026426">
    <property type="protein sequence ID" value="KAG0571992.1"/>
    <property type="molecule type" value="Genomic_DNA"/>
</dbReference>